<evidence type="ECO:0000256" key="3">
    <source>
        <dbReference type="SAM" id="Coils"/>
    </source>
</evidence>
<dbReference type="AlphaFoldDB" id="A0A2W2B756"/>
<dbReference type="SUPFAM" id="SSF56235">
    <property type="entry name" value="N-terminal nucleophile aminohydrolases (Ntn hydrolases)"/>
    <property type="match status" value="1"/>
</dbReference>
<protein>
    <submittedName>
        <fullName evidence="5">Amidophosphoribosyltransferase</fullName>
    </submittedName>
</protein>
<dbReference type="RefSeq" id="WP_111199693.1">
    <property type="nucleotide sequence ID" value="NZ_QKVK01000008.1"/>
</dbReference>
<evidence type="ECO:0000313" key="5">
    <source>
        <dbReference type="EMBL" id="PZF75888.1"/>
    </source>
</evidence>
<dbReference type="Gene3D" id="3.60.20.10">
    <property type="entry name" value="Glutamine Phosphoribosylpyrophosphate, subunit 1, domain 1"/>
    <property type="match status" value="1"/>
</dbReference>
<dbReference type="GO" id="GO:0016757">
    <property type="term" value="F:glycosyltransferase activity"/>
    <property type="evidence" value="ECO:0007669"/>
    <property type="project" value="UniProtKB-KW"/>
</dbReference>
<feature type="domain" description="Glutamine amidotransferase type-2" evidence="4">
    <location>
        <begin position="2"/>
        <end position="303"/>
    </location>
</feature>
<evidence type="ECO:0000313" key="6">
    <source>
        <dbReference type="Proteomes" id="UP000248795"/>
    </source>
</evidence>
<dbReference type="Pfam" id="PF13522">
    <property type="entry name" value="GATase_6"/>
    <property type="match status" value="1"/>
</dbReference>
<dbReference type="InterPro" id="IPR017932">
    <property type="entry name" value="GATase_2_dom"/>
</dbReference>
<dbReference type="InterPro" id="IPR029055">
    <property type="entry name" value="Ntn_hydrolases_N"/>
</dbReference>
<name>A0A2W2B756_9HYPH</name>
<dbReference type="PROSITE" id="PS51278">
    <property type="entry name" value="GATASE_TYPE_2"/>
    <property type="match status" value="1"/>
</dbReference>
<comment type="caution">
    <text evidence="5">The sequence shown here is derived from an EMBL/GenBank/DDBJ whole genome shotgun (WGS) entry which is preliminary data.</text>
</comment>
<dbReference type="Proteomes" id="UP000248795">
    <property type="component" value="Unassembled WGS sequence"/>
</dbReference>
<keyword evidence="5" id="KW-0328">Glycosyltransferase</keyword>
<feature type="coiled-coil region" evidence="3">
    <location>
        <begin position="60"/>
        <end position="87"/>
    </location>
</feature>
<evidence type="ECO:0000256" key="1">
    <source>
        <dbReference type="ARBA" id="ARBA00022679"/>
    </source>
</evidence>
<organism evidence="5 6">
    <name type="scientific">Aestuariivirga litoralis</name>
    <dbReference type="NCBI Taxonomy" id="2650924"/>
    <lineage>
        <taxon>Bacteria</taxon>
        <taxon>Pseudomonadati</taxon>
        <taxon>Pseudomonadota</taxon>
        <taxon>Alphaproteobacteria</taxon>
        <taxon>Hyphomicrobiales</taxon>
        <taxon>Aestuariivirgaceae</taxon>
        <taxon>Aestuariivirga</taxon>
    </lineage>
</organism>
<evidence type="ECO:0000259" key="4">
    <source>
        <dbReference type="PROSITE" id="PS51278"/>
    </source>
</evidence>
<dbReference type="PANTHER" id="PTHR11907">
    <property type="entry name" value="AMIDOPHOSPHORIBOSYLTRANSFERASE"/>
    <property type="match status" value="1"/>
</dbReference>
<evidence type="ECO:0000256" key="2">
    <source>
        <dbReference type="ARBA" id="ARBA00022962"/>
    </source>
</evidence>
<proteinExistence type="predicted"/>
<accession>A0A2W2B756</accession>
<sequence length="306" mass="33708">MCGIAGILYKGSAAADARVGKALIDMLDACQHRGPDSTGFSLYRDPVPGHLRLRFIVGDGDEAKAAIERVKQKLTEFQAKIVEEEHKGSSFAVLVKFDGDLQKFAFEMEHAAKLSSIGESLDIIKDLGGAFDVDNVYKIDGFKGTHGIGHVRLATESDVAPEATHPFWATGFSDISIVHNGQITNYYKMRRRLEKQGYFFNTDNDSELIAVYLADKLKHGFTLKDALKTSIDDLDGTFSFLVSTKDEIGYAKDKLAAKPMVKYEDDKIIAIASEEVSLNRLFPGRALNTSEPAPGTYDTWQRSISA</sequence>
<keyword evidence="2" id="KW-0315">Glutamine amidotransferase</keyword>
<reference evidence="6" key="1">
    <citation type="submission" date="2018-06" db="EMBL/GenBank/DDBJ databases">
        <title>Aestuariibacter litoralis strain KCTC 52945T.</title>
        <authorList>
            <person name="Li X."/>
            <person name="Salam N."/>
            <person name="Li J.-L."/>
            <person name="Chen Y.-M."/>
            <person name="Yang Z.-W."/>
            <person name="Zhang L.-Y."/>
            <person name="Han M.-X."/>
            <person name="Xiao M."/>
            <person name="Li W.-J."/>
        </authorList>
    </citation>
    <scope>NUCLEOTIDE SEQUENCE [LARGE SCALE GENOMIC DNA]</scope>
    <source>
        <strain evidence="6">KCTC 52945</strain>
    </source>
</reference>
<dbReference type="EMBL" id="QKVK01000008">
    <property type="protein sequence ID" value="PZF75888.1"/>
    <property type="molecule type" value="Genomic_DNA"/>
</dbReference>
<keyword evidence="1 5" id="KW-0808">Transferase</keyword>
<keyword evidence="3" id="KW-0175">Coiled coil</keyword>
<keyword evidence="6" id="KW-1185">Reference proteome</keyword>
<gene>
    <name evidence="5" type="ORF">DK847_16850</name>
</gene>